<keyword evidence="2" id="KW-1185">Reference proteome</keyword>
<sequence length="155" mass="18097">MMKKISGKRIGQETVDYFEELFDLSLTKEDMLEMMPGLLLFLTRRPEMVDPVIEKMMNMMDEMNIDADHDLLIEMMPAVAKAIDREPGHGGKVFEIMVPMMEAFDLKMNWRVMNNVKGIMMKTVLKHPRIIPKMMGTMPKMMDFGFLKNIFQEVN</sequence>
<evidence type="ECO:0000313" key="1">
    <source>
        <dbReference type="EMBL" id="KXB07254.1"/>
    </source>
</evidence>
<dbReference type="Proteomes" id="UP000070263">
    <property type="component" value="Unassembled WGS sequence"/>
</dbReference>
<gene>
    <name evidence="1" type="ORF">AKJ51_01795</name>
</gene>
<reference evidence="1 2" key="1">
    <citation type="journal article" date="2016" name="Sci. Rep.">
        <title>Metabolic traits of an uncultured archaeal lineage -MSBL1- from brine pools of the Red Sea.</title>
        <authorList>
            <person name="Mwirichia R."/>
            <person name="Alam I."/>
            <person name="Rashid M."/>
            <person name="Vinu M."/>
            <person name="Ba-Alawi W."/>
            <person name="Anthony Kamau A."/>
            <person name="Kamanda Ngugi D."/>
            <person name="Goker M."/>
            <person name="Klenk H.P."/>
            <person name="Bajic V."/>
            <person name="Stingl U."/>
        </authorList>
    </citation>
    <scope>NUCLEOTIDE SEQUENCE [LARGE SCALE GENOMIC DNA]</scope>
    <source>
        <strain evidence="1">SCGC-AAA382A20</strain>
    </source>
</reference>
<dbReference type="AlphaFoldDB" id="A0A133VLD7"/>
<name>A0A133VLD7_9EURY</name>
<comment type="caution">
    <text evidence="1">The sequence shown here is derived from an EMBL/GenBank/DDBJ whole genome shotgun (WGS) entry which is preliminary data.</text>
</comment>
<organism evidence="1 2">
    <name type="scientific">candidate division MSBL1 archaeon SCGC-AAA382A20</name>
    <dbReference type="NCBI Taxonomy" id="1698280"/>
    <lineage>
        <taxon>Archaea</taxon>
        <taxon>Methanobacteriati</taxon>
        <taxon>Methanobacteriota</taxon>
        <taxon>candidate division MSBL1</taxon>
    </lineage>
</organism>
<proteinExistence type="predicted"/>
<dbReference type="EMBL" id="LHYE01000012">
    <property type="protein sequence ID" value="KXB07254.1"/>
    <property type="molecule type" value="Genomic_DNA"/>
</dbReference>
<evidence type="ECO:0000313" key="2">
    <source>
        <dbReference type="Proteomes" id="UP000070263"/>
    </source>
</evidence>
<accession>A0A133VLD7</accession>
<protein>
    <submittedName>
        <fullName evidence="1">Uncharacterized protein</fullName>
    </submittedName>
</protein>